<accession>A0ABT6MFX9</accession>
<evidence type="ECO:0000256" key="1">
    <source>
        <dbReference type="SAM" id="MobiDB-lite"/>
    </source>
</evidence>
<dbReference type="Proteomes" id="UP001160334">
    <property type="component" value="Unassembled WGS sequence"/>
</dbReference>
<dbReference type="RefSeq" id="WP_280762503.1">
    <property type="nucleotide sequence ID" value="NZ_JARXVC010000013.1"/>
</dbReference>
<proteinExistence type="predicted"/>
<dbReference type="EMBL" id="JARXVC010000013">
    <property type="protein sequence ID" value="MDH6283228.1"/>
    <property type="molecule type" value="Genomic_DNA"/>
</dbReference>
<comment type="caution">
    <text evidence="2">The sequence shown here is derived from an EMBL/GenBank/DDBJ whole genome shotgun (WGS) entry which is preliminary data.</text>
</comment>
<name>A0ABT6MFX9_9NOCA</name>
<sequence>MIVTHPTVAGVEYDVPNDKAQDWVDAGWVAEQAPSPTAALVADPENTSEASEPSRPSTSRKKV</sequence>
<gene>
    <name evidence="2" type="ORF">M2280_004471</name>
</gene>
<evidence type="ECO:0000313" key="2">
    <source>
        <dbReference type="EMBL" id="MDH6283228.1"/>
    </source>
</evidence>
<reference evidence="2 3" key="1">
    <citation type="submission" date="2023-04" db="EMBL/GenBank/DDBJ databases">
        <title>Forest soil microbial communities from Buena Vista Peninsula, Colon Province, Panama.</title>
        <authorList>
            <person name="Bouskill N."/>
        </authorList>
    </citation>
    <scope>NUCLEOTIDE SEQUENCE [LARGE SCALE GENOMIC DNA]</scope>
    <source>
        <strain evidence="2 3">CFH S0262</strain>
    </source>
</reference>
<keyword evidence="3" id="KW-1185">Reference proteome</keyword>
<feature type="compositionally biased region" description="Polar residues" evidence="1">
    <location>
        <begin position="45"/>
        <end position="57"/>
    </location>
</feature>
<protein>
    <submittedName>
        <fullName evidence="2">Uncharacterized protein</fullName>
    </submittedName>
</protein>
<organism evidence="2 3">
    <name type="scientific">Prescottella agglutinans</name>
    <dbReference type="NCBI Taxonomy" id="1644129"/>
    <lineage>
        <taxon>Bacteria</taxon>
        <taxon>Bacillati</taxon>
        <taxon>Actinomycetota</taxon>
        <taxon>Actinomycetes</taxon>
        <taxon>Mycobacteriales</taxon>
        <taxon>Nocardiaceae</taxon>
        <taxon>Prescottella</taxon>
    </lineage>
</organism>
<feature type="region of interest" description="Disordered" evidence="1">
    <location>
        <begin position="34"/>
        <end position="63"/>
    </location>
</feature>
<evidence type="ECO:0000313" key="3">
    <source>
        <dbReference type="Proteomes" id="UP001160334"/>
    </source>
</evidence>